<evidence type="ECO:0000313" key="2">
    <source>
        <dbReference type="EMBL" id="MDG3007377.1"/>
    </source>
</evidence>
<evidence type="ECO:0000313" key="3">
    <source>
        <dbReference type="Proteomes" id="UP001216907"/>
    </source>
</evidence>
<dbReference type="EMBL" id="JARRAG010000002">
    <property type="protein sequence ID" value="MDG3007377.1"/>
    <property type="molecule type" value="Genomic_DNA"/>
</dbReference>
<dbReference type="Gene3D" id="3.20.20.80">
    <property type="entry name" value="Glycosidases"/>
    <property type="match status" value="1"/>
</dbReference>
<gene>
    <name evidence="2" type="ORF">PZE19_26750</name>
</gene>
<reference evidence="2 3" key="1">
    <citation type="submission" date="2023-03" db="EMBL/GenBank/DDBJ databases">
        <title>Paludisphaera mucosa sp. nov. a novel planctomycete from northern fen.</title>
        <authorList>
            <person name="Ivanova A."/>
        </authorList>
    </citation>
    <scope>NUCLEOTIDE SEQUENCE [LARGE SCALE GENOMIC DNA]</scope>
    <source>
        <strain evidence="2 3">Pla2</strain>
    </source>
</reference>
<dbReference type="Proteomes" id="UP001216907">
    <property type="component" value="Unassembled WGS sequence"/>
</dbReference>
<organism evidence="2 3">
    <name type="scientific">Paludisphaera mucosa</name>
    <dbReference type="NCBI Taxonomy" id="3030827"/>
    <lineage>
        <taxon>Bacteria</taxon>
        <taxon>Pseudomonadati</taxon>
        <taxon>Planctomycetota</taxon>
        <taxon>Planctomycetia</taxon>
        <taxon>Isosphaerales</taxon>
        <taxon>Isosphaeraceae</taxon>
        <taxon>Paludisphaera</taxon>
    </lineage>
</organism>
<dbReference type="SUPFAM" id="SSF51445">
    <property type="entry name" value="(Trans)glycosidases"/>
    <property type="match status" value="1"/>
</dbReference>
<keyword evidence="3" id="KW-1185">Reference proteome</keyword>
<feature type="signal peptide" evidence="1">
    <location>
        <begin position="1"/>
        <end position="19"/>
    </location>
</feature>
<name>A0ABT6FII2_9BACT</name>
<feature type="chain" id="PRO_5046822827" evidence="1">
    <location>
        <begin position="20"/>
        <end position="408"/>
    </location>
</feature>
<keyword evidence="1" id="KW-0732">Signal</keyword>
<accession>A0ABT6FII2</accession>
<evidence type="ECO:0000256" key="1">
    <source>
        <dbReference type="SAM" id="SignalP"/>
    </source>
</evidence>
<comment type="caution">
    <text evidence="2">The sequence shown here is derived from an EMBL/GenBank/DDBJ whole genome shotgun (WGS) entry which is preliminary data.</text>
</comment>
<dbReference type="PANTHER" id="PTHR31451">
    <property type="match status" value="1"/>
</dbReference>
<dbReference type="RefSeq" id="WP_277863658.1">
    <property type="nucleotide sequence ID" value="NZ_JARRAG010000002.1"/>
</dbReference>
<dbReference type="InterPro" id="IPR045053">
    <property type="entry name" value="MAN-like"/>
</dbReference>
<protein>
    <submittedName>
        <fullName evidence="2">Cellulase family glycosylhydrolase</fullName>
    </submittedName>
</protein>
<sequence length="408" mass="45362">MWKSALATMAVAWCLAAQAGPPRPVAGFVFVRGPQLMLNGREYRAVGVNVPHLSQIYLGTWFHLGQLYGTPEAAKAAAVAAVEDASRGGLAFIRFFAGPGYPIEADRLYARDPDAYWRGMDELFALCRRSGVRLVPSLNVTTWNAHCGEPRGAILDPASKTAQANRRYVQAFVTRYKDDPTVLMWELENEVMLAADVDAQGSPLLPRGVYPEGATVRETGEREDSLTWAMTQRLYREQAAFIKSLDPNHPVTSGDAGVRPEATSRRETFPEFRFRDDAWREHLANELAAQPEPLDVFSLHHYGPADPGPRGSGLDALERARLTARAVKAARVPLFIGELGQDVPSFKSDPEAKWARAYLDMADEEGISLIALWVWRFPWQPELTFDGRSHPLLVERAAAFNRRYAGIE</sequence>
<proteinExistence type="predicted"/>
<dbReference type="InterPro" id="IPR017853">
    <property type="entry name" value="GH"/>
</dbReference>
<dbReference type="PANTHER" id="PTHR31451:SF39">
    <property type="entry name" value="MANNAN ENDO-1,4-BETA-MANNOSIDASE 1"/>
    <property type="match status" value="1"/>
</dbReference>